<accession>A0AAN7NHT3</accession>
<comment type="caution">
    <text evidence="3">Lacks conserved residue(s) required for the propagation of feature annotation.</text>
</comment>
<evidence type="ECO:0000256" key="3">
    <source>
        <dbReference type="PROSITE-ProRule" id="PRU00206"/>
    </source>
</evidence>
<dbReference type="PROSITE" id="PS50050">
    <property type="entry name" value="TNFR_NGFR_2"/>
    <property type="match status" value="2"/>
</dbReference>
<feature type="domain" description="TNFR-Cys" evidence="6">
    <location>
        <begin position="475"/>
        <end position="512"/>
    </location>
</feature>
<keyword evidence="1 3" id="KW-1015">Disulfide bond</keyword>
<dbReference type="InterPro" id="IPR051586">
    <property type="entry name" value="PKC-binding_NELL"/>
</dbReference>
<dbReference type="PANTHER" id="PTHR24042">
    <property type="entry name" value="NEL HOMOLOG"/>
    <property type="match status" value="1"/>
</dbReference>
<sequence>MLTKPQECCTFPFPSSFRRRSVRCGQPLRGAQPRGRTCSGRCPAPSRRLRRETPGRDGTGRGGGRWARPEMPGRRLWWARCWLGVCLSLLGAGGGTAVPCGGGGGEAPPPPCRGARCGGRAGRPARSFLHTATPLRPPQGKAPPAAPHTAPPPRPPAGSAPHPAARGSAPEACPGGDCAANATRRECQGLECRLPPRLRPRPRGPGCAGPAEGCPEPALLRAAERAAQFAGDDFAYAAPELGGGALGVQLTCDVKPGENEVPSEDALILQLHLAKGHEKFTEMLKSQQQIIVDLQQKLAEQQHILVSQQREILEQQRKMYEQMDLIKVQYGMLFDTVKQMSFQSLQEDIQNYFESHLQGLQNQVRNHLQKSYSVHKVEVDAKVINVGESLLDCGLCESDEFCNFQKTPSQCEKCTLCPAGFFQMAECSANSDRICQDRDECTESPGICGERIKCLNTPGGFRCLGIAEKDAALGMCGEEYFFNKEMQECQACLKCEDGMVAMPCSTVSDTVCSATSENKLSESWAANIILPSVKSGISQVYSGLNLKIKGKLPCEILSVEDNSLVFRQHGLLWTDLNFAVKHNCRNFLQLSLKLNGTEEGYELSGVRIEQPEGKYFQSTSLSSAAEVEPSQTLSVYLRSPNQFCNQSKDLNIYDLNTPLSLFWLSHDTGAVALSAQMSTAMHYQTNYRPTFKIISVSDPYMLSLSHDDRAIKFTETGIVKFVFHQALYSMGHTCVREGFSLISYINRNGTNRELMNVFKSGVNYRDTSISASGATKVGAGDLISFEILSPAQCNVRYFGDSSGISMFSLIWIPSAVSSAISATVSVTGLPTGAVRNKLLDFTQVSSNEKQIQLVSSGQLAQKYFIFTEKGVASLAFNLKLIHSCSVLKMTLNQLTMDHMQPTAIAQQIGGQMPEGSIWTSVSLRASFEVHNGTLISVSLDCVRGRINQITHEHGTSISILWISS</sequence>
<comment type="caution">
    <text evidence="7">The sequence shown here is derived from an EMBL/GenBank/DDBJ whole genome shotgun (WGS) entry which is preliminary data.</text>
</comment>
<dbReference type="InterPro" id="IPR001368">
    <property type="entry name" value="TNFR/NGFR_Cys_rich_reg"/>
</dbReference>
<evidence type="ECO:0000256" key="1">
    <source>
        <dbReference type="ARBA" id="ARBA00023157"/>
    </source>
</evidence>
<keyword evidence="4" id="KW-0175">Coiled coil</keyword>
<gene>
    <name evidence="7" type="ORF">QYF61_006692</name>
</gene>
<feature type="region of interest" description="Disordered" evidence="5">
    <location>
        <begin position="130"/>
        <end position="175"/>
    </location>
</feature>
<evidence type="ECO:0000256" key="5">
    <source>
        <dbReference type="SAM" id="MobiDB-lite"/>
    </source>
</evidence>
<feature type="disulfide bond" evidence="3">
    <location>
        <begin position="417"/>
        <end position="435"/>
    </location>
</feature>
<organism evidence="7 8">
    <name type="scientific">Mycteria americana</name>
    <name type="common">Wood stork</name>
    <dbReference type="NCBI Taxonomy" id="33587"/>
    <lineage>
        <taxon>Eukaryota</taxon>
        <taxon>Metazoa</taxon>
        <taxon>Chordata</taxon>
        <taxon>Craniata</taxon>
        <taxon>Vertebrata</taxon>
        <taxon>Euteleostomi</taxon>
        <taxon>Archelosauria</taxon>
        <taxon>Archosauria</taxon>
        <taxon>Dinosauria</taxon>
        <taxon>Saurischia</taxon>
        <taxon>Theropoda</taxon>
        <taxon>Coelurosauria</taxon>
        <taxon>Aves</taxon>
        <taxon>Neognathae</taxon>
        <taxon>Neoaves</taxon>
        <taxon>Aequornithes</taxon>
        <taxon>Ciconiiformes</taxon>
        <taxon>Ciconiidae</taxon>
        <taxon>Mycteria</taxon>
    </lineage>
</organism>
<feature type="disulfide bond" evidence="3">
    <location>
        <begin position="396"/>
        <end position="411"/>
    </location>
</feature>
<feature type="coiled-coil region" evidence="4">
    <location>
        <begin position="284"/>
        <end position="311"/>
    </location>
</feature>
<feature type="repeat" description="TNFR-Cys" evidence="3">
    <location>
        <begin position="395"/>
        <end position="435"/>
    </location>
</feature>
<dbReference type="GO" id="GO:0005615">
    <property type="term" value="C:extracellular space"/>
    <property type="evidence" value="ECO:0007669"/>
    <property type="project" value="TreeGrafter"/>
</dbReference>
<dbReference type="PROSITE" id="PS00652">
    <property type="entry name" value="TNFR_NGFR_1"/>
    <property type="match status" value="2"/>
</dbReference>
<dbReference type="PANTHER" id="PTHR24042:SF8">
    <property type="match status" value="1"/>
</dbReference>
<dbReference type="EMBL" id="JAUNZN010000002">
    <property type="protein sequence ID" value="KAK4826245.1"/>
    <property type="molecule type" value="Genomic_DNA"/>
</dbReference>
<evidence type="ECO:0000259" key="6">
    <source>
        <dbReference type="PROSITE" id="PS50050"/>
    </source>
</evidence>
<reference evidence="7 8" key="1">
    <citation type="journal article" date="2023" name="J. Hered.">
        <title>Chromosome-level genome of the wood stork (Mycteria americana) provides insight into avian chromosome evolution.</title>
        <authorList>
            <person name="Flamio R. Jr."/>
            <person name="Ramstad K.M."/>
        </authorList>
    </citation>
    <scope>NUCLEOTIDE SEQUENCE [LARGE SCALE GENOMIC DNA]</scope>
    <source>
        <strain evidence="7">JAX WOST 10</strain>
    </source>
</reference>
<name>A0AAN7NHT3_MYCAM</name>
<keyword evidence="8" id="KW-1185">Reference proteome</keyword>
<dbReference type="InterPro" id="IPR018097">
    <property type="entry name" value="EGF_Ca-bd_CS"/>
</dbReference>
<dbReference type="SMART" id="SM00208">
    <property type="entry name" value="TNFR"/>
    <property type="match status" value="2"/>
</dbReference>
<feature type="compositionally biased region" description="Pro residues" evidence="5">
    <location>
        <begin position="135"/>
        <end position="158"/>
    </location>
</feature>
<feature type="disulfide bond" evidence="3">
    <location>
        <begin position="414"/>
        <end position="427"/>
    </location>
</feature>
<evidence type="ECO:0000256" key="4">
    <source>
        <dbReference type="SAM" id="Coils"/>
    </source>
</evidence>
<dbReference type="GO" id="GO:0005509">
    <property type="term" value="F:calcium ion binding"/>
    <property type="evidence" value="ECO:0007669"/>
    <property type="project" value="InterPro"/>
</dbReference>
<feature type="domain" description="TNFR-Cys" evidence="6">
    <location>
        <begin position="395"/>
        <end position="435"/>
    </location>
</feature>
<feature type="compositionally biased region" description="Low complexity" evidence="5">
    <location>
        <begin position="159"/>
        <end position="170"/>
    </location>
</feature>
<evidence type="ECO:0000256" key="2">
    <source>
        <dbReference type="ARBA" id="ARBA00023180"/>
    </source>
</evidence>
<feature type="repeat" description="TNFR-Cys" evidence="3">
    <location>
        <begin position="475"/>
        <end position="512"/>
    </location>
</feature>
<dbReference type="Proteomes" id="UP001333110">
    <property type="component" value="Unassembled WGS sequence"/>
</dbReference>
<dbReference type="Pfam" id="PF00020">
    <property type="entry name" value="TNFR_c6"/>
    <property type="match status" value="2"/>
</dbReference>
<dbReference type="Gene3D" id="2.10.25.10">
    <property type="entry name" value="Laminin"/>
    <property type="match status" value="1"/>
</dbReference>
<protein>
    <recommendedName>
        <fullName evidence="6">TNFR-Cys domain-containing protein</fullName>
    </recommendedName>
</protein>
<feature type="region of interest" description="Disordered" evidence="5">
    <location>
        <begin position="26"/>
        <end position="69"/>
    </location>
</feature>
<dbReference type="GO" id="GO:0008201">
    <property type="term" value="F:heparin binding"/>
    <property type="evidence" value="ECO:0007669"/>
    <property type="project" value="TreeGrafter"/>
</dbReference>
<evidence type="ECO:0000313" key="7">
    <source>
        <dbReference type="EMBL" id="KAK4826245.1"/>
    </source>
</evidence>
<proteinExistence type="predicted"/>
<dbReference type="AlphaFoldDB" id="A0AAN7NHT3"/>
<dbReference type="PROSITE" id="PS01187">
    <property type="entry name" value="EGF_CA"/>
    <property type="match status" value="1"/>
</dbReference>
<keyword evidence="2" id="KW-0325">Glycoprotein</keyword>
<evidence type="ECO:0000313" key="8">
    <source>
        <dbReference type="Proteomes" id="UP001333110"/>
    </source>
</evidence>